<comment type="caution">
    <text evidence="1">The sequence shown here is derived from an EMBL/GenBank/DDBJ whole genome shotgun (WGS) entry which is preliminary data.</text>
</comment>
<gene>
    <name evidence="1" type="primary">SIT4_3</name>
    <name evidence="1" type="ORF">DSO57_1020570</name>
</gene>
<organism evidence="1 2">
    <name type="scientific">Entomophthora muscae</name>
    <dbReference type="NCBI Taxonomy" id="34485"/>
    <lineage>
        <taxon>Eukaryota</taxon>
        <taxon>Fungi</taxon>
        <taxon>Fungi incertae sedis</taxon>
        <taxon>Zoopagomycota</taxon>
        <taxon>Entomophthoromycotina</taxon>
        <taxon>Entomophthoromycetes</taxon>
        <taxon>Entomophthorales</taxon>
        <taxon>Entomophthoraceae</taxon>
        <taxon>Entomophthora</taxon>
    </lineage>
</organism>
<sequence length="688" mass="77287">MLWNSHYEYFPEFDRLLNNTEKCCSLERLFVEDGLLQELQNNESLQKFLAKKSQIEKLISYAFAGTGQDSCKSIDVDISDNEEVQICRKITRATATHLSIEVLTSDSWPITQAILSNSEFLELILKAPLSNPASLECKVTERLAKVIGHLLTRGPVELGAYVRREWEHIQNFLLSCLSDAYISELLLRLWAASCPHPEKDSQCFAEALVAHLNPASNSELIREAVCHLLVDVVTLPLASDSTQHSAAHIVSTLMSPNLTNQLVDYLIDSAHLQTAASQLLSLLITLLRWPANHGFQGFSTTYKNFVIILIGRVHEIQAVVDPSTLTAVETSTGVFTPLGPLRFEISELWAQLLKVAASSPNESLPSDLSLLELDSVDSVTNTICHSLLDLDVIGWFIDLLAEYPWHNMFHNVAYDFFHVLLSWGSPPSSARPLLLTLFTAHRLVAMLAEGHRKGSHSVGYIGHFVKIGADLKHFIDSLKPTDPMYEPIHEAVRSQGWQEYLQDCLLPAQKRANFGDVDESSMFGEWRLKSIRAHENYFDEDDDIDDLDALKQYSLEDTFEFDADILYEDDDDDEDDKEDAYFVPNGTSMQEAWFSTSRDECDENPGERDDFIRGWSFERCDSISSRQPYTGFDEESGIVAFDDSDACHNTIAEGENINVDLADDDEGLGVKLDIVKPLHSVSSPDLDE</sequence>
<protein>
    <submittedName>
        <fullName evidence="1">Sporulation-induced protein</fullName>
    </submittedName>
</protein>
<keyword evidence="2" id="KW-1185">Reference proteome</keyword>
<accession>A0ACC2U2D2</accession>
<evidence type="ECO:0000313" key="1">
    <source>
        <dbReference type="EMBL" id="KAJ9080851.1"/>
    </source>
</evidence>
<dbReference type="Proteomes" id="UP001165960">
    <property type="component" value="Unassembled WGS sequence"/>
</dbReference>
<evidence type="ECO:0000313" key="2">
    <source>
        <dbReference type="Proteomes" id="UP001165960"/>
    </source>
</evidence>
<reference evidence="1" key="1">
    <citation type="submission" date="2022-04" db="EMBL/GenBank/DDBJ databases">
        <title>Genome of the entomopathogenic fungus Entomophthora muscae.</title>
        <authorList>
            <person name="Elya C."/>
            <person name="Lovett B.R."/>
            <person name="Lee E."/>
            <person name="Macias A.M."/>
            <person name="Hajek A.E."/>
            <person name="De Bivort B.L."/>
            <person name="Kasson M.T."/>
            <person name="De Fine Licht H.H."/>
            <person name="Stajich J.E."/>
        </authorList>
    </citation>
    <scope>NUCLEOTIDE SEQUENCE</scope>
    <source>
        <strain evidence="1">Berkeley</strain>
    </source>
</reference>
<proteinExistence type="predicted"/>
<name>A0ACC2U2D2_9FUNG</name>
<dbReference type="EMBL" id="QTSX02001517">
    <property type="protein sequence ID" value="KAJ9080851.1"/>
    <property type="molecule type" value="Genomic_DNA"/>
</dbReference>